<proteinExistence type="predicted"/>
<name>A0A1I4ZMP3_9GAMM</name>
<dbReference type="STRING" id="578942.SAMN05216289_12722"/>
<dbReference type="RefSeq" id="WP_092409577.1">
    <property type="nucleotide sequence ID" value="NZ_FOVF01000027.1"/>
</dbReference>
<evidence type="ECO:0000313" key="1">
    <source>
        <dbReference type="EMBL" id="SFN51492.1"/>
    </source>
</evidence>
<dbReference type="EMBL" id="FOVF01000027">
    <property type="protein sequence ID" value="SFN51492.1"/>
    <property type="molecule type" value="Genomic_DNA"/>
</dbReference>
<dbReference type="Proteomes" id="UP000198575">
    <property type="component" value="Unassembled WGS sequence"/>
</dbReference>
<accession>A0A1I4ZMP3</accession>
<dbReference type="Gene3D" id="2.130.10.10">
    <property type="entry name" value="YVTN repeat-like/Quinoprotein amine dehydrogenase"/>
    <property type="match status" value="1"/>
</dbReference>
<dbReference type="PANTHER" id="PTHR47199:SF2">
    <property type="entry name" value="PHOTOSYSTEM II STABILITY_ASSEMBLY FACTOR HCF136, CHLOROPLASTIC"/>
    <property type="match status" value="1"/>
</dbReference>
<dbReference type="OrthoDB" id="9813892at2"/>
<organism evidence="1 2">
    <name type="scientific">Dokdonella immobilis</name>
    <dbReference type="NCBI Taxonomy" id="578942"/>
    <lineage>
        <taxon>Bacteria</taxon>
        <taxon>Pseudomonadati</taxon>
        <taxon>Pseudomonadota</taxon>
        <taxon>Gammaproteobacteria</taxon>
        <taxon>Lysobacterales</taxon>
        <taxon>Rhodanobacteraceae</taxon>
        <taxon>Dokdonella</taxon>
    </lineage>
</organism>
<protein>
    <recommendedName>
        <fullName evidence="3">Photosynthesis system II assembly factor Ycf48/Hcf136-like domain-containing protein</fullName>
    </recommendedName>
</protein>
<keyword evidence="2" id="KW-1185">Reference proteome</keyword>
<dbReference type="InterPro" id="IPR015943">
    <property type="entry name" value="WD40/YVTN_repeat-like_dom_sf"/>
</dbReference>
<evidence type="ECO:0000313" key="2">
    <source>
        <dbReference type="Proteomes" id="UP000198575"/>
    </source>
</evidence>
<gene>
    <name evidence="1" type="ORF">SAMN05216289_12722</name>
</gene>
<dbReference type="PANTHER" id="PTHR47199">
    <property type="entry name" value="PHOTOSYSTEM II STABILITY/ASSEMBLY FACTOR HCF136, CHLOROPLASTIC"/>
    <property type="match status" value="1"/>
</dbReference>
<reference evidence="1 2" key="1">
    <citation type="submission" date="2016-10" db="EMBL/GenBank/DDBJ databases">
        <authorList>
            <person name="de Groot N.N."/>
        </authorList>
    </citation>
    <scope>NUCLEOTIDE SEQUENCE [LARGE SCALE GENOMIC DNA]</scope>
    <source>
        <strain evidence="1 2">CGMCC 1.7659</strain>
    </source>
</reference>
<dbReference type="AlphaFoldDB" id="A0A1I4ZMP3"/>
<evidence type="ECO:0008006" key="3">
    <source>
        <dbReference type="Google" id="ProtNLM"/>
    </source>
</evidence>
<dbReference type="SUPFAM" id="SSF110296">
    <property type="entry name" value="Oligoxyloglucan reducing end-specific cellobiohydrolase"/>
    <property type="match status" value="2"/>
</dbReference>
<sequence length="318" mass="32932">MTLIPALIASAAMAVAPPDWIVAQGSGTCSATDVDFSDARHGLASCAFSDAMKTSDGGLTWAVFPTGLQQSLVFAHAASTSELYLARLGLYRSSNGGSTWAEVGNLSANFGSVFDVHFDGSRRVALQGGNILYSTNAGANWQTGFPAQTDVYLDELHFPTSTTGFASGGITTEQGSIGSVLRTTDAGAHWTLLAFTHGQITAADFRDATHGIVSTLSAAVYSTADAGASWQTLATLPDNAYLTDLGQRSDTHWYGVATNGCVYETFDAGAHWTASVCDPSARALVALTLGGGPAVAVGSDGLVLYENRILEAGFEAVP</sequence>